<feature type="compositionally biased region" description="Basic residues" evidence="1">
    <location>
        <begin position="16"/>
        <end position="31"/>
    </location>
</feature>
<dbReference type="RefSeq" id="XP_009836591.1">
    <property type="nucleotide sequence ID" value="XM_009838289.1"/>
</dbReference>
<dbReference type="AlphaFoldDB" id="W4G496"/>
<name>W4G496_APHAT</name>
<dbReference type="EMBL" id="KI913146">
    <property type="protein sequence ID" value="ETV74075.1"/>
    <property type="molecule type" value="Genomic_DNA"/>
</dbReference>
<evidence type="ECO:0008006" key="3">
    <source>
        <dbReference type="Google" id="ProtNLM"/>
    </source>
</evidence>
<protein>
    <recommendedName>
        <fullName evidence="3">START domain-containing protein</fullName>
    </recommendedName>
</protein>
<feature type="region of interest" description="Disordered" evidence="1">
    <location>
        <begin position="1"/>
        <end position="32"/>
    </location>
</feature>
<reference evidence="2" key="1">
    <citation type="submission" date="2013-12" db="EMBL/GenBank/DDBJ databases">
        <title>The Genome Sequence of Aphanomyces astaci APO3.</title>
        <authorList>
            <consortium name="The Broad Institute Genomics Platform"/>
            <person name="Russ C."/>
            <person name="Tyler B."/>
            <person name="van West P."/>
            <person name="Dieguez-Uribeondo J."/>
            <person name="Young S.K."/>
            <person name="Zeng Q."/>
            <person name="Gargeya S."/>
            <person name="Fitzgerald M."/>
            <person name="Abouelleil A."/>
            <person name="Alvarado L."/>
            <person name="Chapman S.B."/>
            <person name="Gainer-Dewar J."/>
            <person name="Goldberg J."/>
            <person name="Griggs A."/>
            <person name="Gujja S."/>
            <person name="Hansen M."/>
            <person name="Howarth C."/>
            <person name="Imamovic A."/>
            <person name="Ireland A."/>
            <person name="Larimer J."/>
            <person name="McCowan C."/>
            <person name="Murphy C."/>
            <person name="Pearson M."/>
            <person name="Poon T.W."/>
            <person name="Priest M."/>
            <person name="Roberts A."/>
            <person name="Saif S."/>
            <person name="Shea T."/>
            <person name="Sykes S."/>
            <person name="Wortman J."/>
            <person name="Nusbaum C."/>
            <person name="Birren B."/>
        </authorList>
    </citation>
    <scope>NUCLEOTIDE SEQUENCE [LARGE SCALE GENOMIC DNA]</scope>
    <source>
        <strain evidence="2">APO3</strain>
    </source>
</reference>
<evidence type="ECO:0000256" key="1">
    <source>
        <dbReference type="SAM" id="MobiDB-lite"/>
    </source>
</evidence>
<dbReference type="RefSeq" id="XP_009836588.1">
    <property type="nucleotide sequence ID" value="XM_009838286.1"/>
</dbReference>
<proteinExistence type="predicted"/>
<dbReference type="VEuPathDB" id="FungiDB:H257_11386"/>
<evidence type="ECO:0000313" key="2">
    <source>
        <dbReference type="EMBL" id="ETV74076.1"/>
    </source>
</evidence>
<dbReference type="EMBL" id="KI913146">
    <property type="protein sequence ID" value="ETV74076.1"/>
    <property type="molecule type" value="Genomic_DNA"/>
</dbReference>
<organism evidence="2">
    <name type="scientific">Aphanomyces astaci</name>
    <name type="common">Crayfish plague agent</name>
    <dbReference type="NCBI Taxonomy" id="112090"/>
    <lineage>
        <taxon>Eukaryota</taxon>
        <taxon>Sar</taxon>
        <taxon>Stramenopiles</taxon>
        <taxon>Oomycota</taxon>
        <taxon>Saprolegniomycetes</taxon>
        <taxon>Saprolegniales</taxon>
        <taxon>Verrucalvaceae</taxon>
        <taxon>Aphanomyces</taxon>
    </lineage>
</organism>
<accession>W4G496</accession>
<sequence length="360" mass="41514">MPQDAMSSPPVVSPMAKKRRLEVRRSKKGSQKQKLLFLQRRVYDLEGVLDKAKRNFSTLLPWEEVAKALQDDTLDQVRDNRSLKRQVEVQSCMYQVLHAWVVSMRPPEKLLDAHVDTWRHSHLLSGDAETRRMAQSWIVQHAFFNRDRSMARMYFPDDTADPVMEAEVDVTDDLQFNIMAMSQCVVPYSLDEVSEAAWIADNHFPTHRHLPRLPPADDLRRLTQGDVRYGCDDEVIVPIRKQCLHGKFHEPDRTTIVFRTILHDDDAPAAAPDQWIVDMQEWTVVEHVGPRTTRVRSLYQIGHPVSQNGPASVAAVGRAVGASAFDVATVRRRIEWMHLQQRQVFLDHLDRVLVCLHGRR</sequence>
<dbReference type="OrthoDB" id="77968at2759"/>
<dbReference type="GeneID" id="20813382"/>
<gene>
    <name evidence="2" type="ORF">H257_11386</name>
</gene>